<evidence type="ECO:0000313" key="1">
    <source>
        <dbReference type="EMBL" id="OEV13216.1"/>
    </source>
</evidence>
<gene>
    <name evidence="1" type="ORF">AN218_04705</name>
</gene>
<name>A0A1E7LAJ4_9ACTN</name>
<dbReference type="InterPro" id="IPR041895">
    <property type="entry name" value="ArdA_dom1"/>
</dbReference>
<dbReference type="Proteomes" id="UP000176005">
    <property type="component" value="Unassembled WGS sequence"/>
</dbReference>
<reference evidence="1 2" key="1">
    <citation type="journal article" date="2016" name="Front. Microbiol.">
        <title>Comparative Genomics Analysis of Streptomyces Species Reveals Their Adaptation to the Marine Environment and Their Diversity at the Genomic Level.</title>
        <authorList>
            <person name="Tian X."/>
            <person name="Zhang Z."/>
            <person name="Yang T."/>
            <person name="Chen M."/>
            <person name="Li J."/>
            <person name="Chen F."/>
            <person name="Yang J."/>
            <person name="Li W."/>
            <person name="Zhang B."/>
            <person name="Zhang Z."/>
            <person name="Wu J."/>
            <person name="Zhang C."/>
            <person name="Long L."/>
            <person name="Xiao J."/>
        </authorList>
    </citation>
    <scope>NUCLEOTIDE SEQUENCE [LARGE SCALE GENOMIC DNA]</scope>
    <source>
        <strain evidence="1 2">SCSIO 10429</strain>
    </source>
</reference>
<evidence type="ECO:0008006" key="3">
    <source>
        <dbReference type="Google" id="ProtNLM"/>
    </source>
</evidence>
<dbReference type="Pfam" id="PF07275">
    <property type="entry name" value="ArdA"/>
    <property type="match status" value="1"/>
</dbReference>
<dbReference type="EMBL" id="LJGW01000092">
    <property type="protein sequence ID" value="OEV13216.1"/>
    <property type="molecule type" value="Genomic_DNA"/>
</dbReference>
<proteinExistence type="predicted"/>
<dbReference type="RefSeq" id="WP_070015340.1">
    <property type="nucleotide sequence ID" value="NZ_LJGW01000092.1"/>
</dbReference>
<evidence type="ECO:0000313" key="2">
    <source>
        <dbReference type="Proteomes" id="UP000176005"/>
    </source>
</evidence>
<accession>A0A1E7LAJ4</accession>
<dbReference type="InterPro" id="IPR009899">
    <property type="entry name" value="ArdA"/>
</dbReference>
<dbReference type="AlphaFoldDB" id="A0A1E7LAJ4"/>
<comment type="caution">
    <text evidence="1">The sequence shown here is derived from an EMBL/GenBank/DDBJ whole genome shotgun (WGS) entry which is preliminary data.</text>
</comment>
<dbReference type="Gene3D" id="3.10.20.480">
    <property type="entry name" value="Antirestriction protein ArdA, domain 1"/>
    <property type="match status" value="1"/>
</dbReference>
<protein>
    <recommendedName>
        <fullName evidence="3">Antirestriction protein</fullName>
    </recommendedName>
</protein>
<organism evidence="1 2">
    <name type="scientific">Streptomyces nanshensis</name>
    <dbReference type="NCBI Taxonomy" id="518642"/>
    <lineage>
        <taxon>Bacteria</taxon>
        <taxon>Bacillati</taxon>
        <taxon>Actinomycetota</taxon>
        <taxon>Actinomycetes</taxon>
        <taxon>Kitasatosporales</taxon>
        <taxon>Streptomycetaceae</taxon>
        <taxon>Streptomyces</taxon>
    </lineage>
</organism>
<keyword evidence="2" id="KW-1185">Reference proteome</keyword>
<sequence length="190" mass="21478">MFDTLATPRIYVASLTDYNNSLLHGRWIDVDQTPDDINQEIAEMLALSPTARKFGEKAEEFAIHDFDNFPGVELSEYESIDRVCAVAEILKEYPAAVVSHMLRENENLEMEEIASIIEDIYIGEFSDHLDEIHAVAEYMADDIESRGDLPEIYRQHIGAIAESMANDAIQGGEIHALYEGAGVWHLLRTY</sequence>